<feature type="chain" id="PRO_5047170695" evidence="1">
    <location>
        <begin position="21"/>
        <end position="153"/>
    </location>
</feature>
<keyword evidence="1" id="KW-0732">Signal</keyword>
<evidence type="ECO:0000313" key="2">
    <source>
        <dbReference type="EMBL" id="MBE1874913.1"/>
    </source>
</evidence>
<reference evidence="2 3" key="1">
    <citation type="submission" date="2020-10" db="EMBL/GenBank/DDBJ databases">
        <title>Myceligenerans pegani sp. nov., an endophytic actinomycete isolated from Peganum harmala L. in Xinjiang, China.</title>
        <authorList>
            <person name="Xin L."/>
        </authorList>
    </citation>
    <scope>NUCLEOTIDE SEQUENCE [LARGE SCALE GENOMIC DNA]</scope>
    <source>
        <strain evidence="2 3">TRM65318</strain>
    </source>
</reference>
<accession>A0ABR9MVM4</accession>
<dbReference type="RefSeq" id="WP_192861498.1">
    <property type="nucleotide sequence ID" value="NZ_JADAQT010000055.1"/>
</dbReference>
<evidence type="ECO:0000256" key="1">
    <source>
        <dbReference type="SAM" id="SignalP"/>
    </source>
</evidence>
<organism evidence="2 3">
    <name type="scientific">Myceligenerans pegani</name>
    <dbReference type="NCBI Taxonomy" id="2776917"/>
    <lineage>
        <taxon>Bacteria</taxon>
        <taxon>Bacillati</taxon>
        <taxon>Actinomycetota</taxon>
        <taxon>Actinomycetes</taxon>
        <taxon>Micrococcales</taxon>
        <taxon>Promicromonosporaceae</taxon>
        <taxon>Myceligenerans</taxon>
    </lineage>
</organism>
<dbReference type="EMBL" id="JADAQT010000055">
    <property type="protein sequence ID" value="MBE1874913.1"/>
    <property type="molecule type" value="Genomic_DNA"/>
</dbReference>
<comment type="caution">
    <text evidence="2">The sequence shown here is derived from an EMBL/GenBank/DDBJ whole genome shotgun (WGS) entry which is preliminary data.</text>
</comment>
<proteinExistence type="predicted"/>
<protein>
    <submittedName>
        <fullName evidence="2">Uncharacterized protein</fullName>
    </submittedName>
</protein>
<name>A0ABR9MVM4_9MICO</name>
<evidence type="ECO:0000313" key="3">
    <source>
        <dbReference type="Proteomes" id="UP000625527"/>
    </source>
</evidence>
<feature type="signal peptide" evidence="1">
    <location>
        <begin position="1"/>
        <end position="20"/>
    </location>
</feature>
<dbReference type="Proteomes" id="UP000625527">
    <property type="component" value="Unassembled WGS sequence"/>
</dbReference>
<keyword evidence="3" id="KW-1185">Reference proteome</keyword>
<sequence length="153" mass="16405">MTRPGTIVVAVLLLLGGAAAAVTGALEWTHALAGAVVAATLVAVYRDTATAAEDPGWRHPRGEARPGGRHEVSDLGWSMLDGRGRVRDRVVRRVRDLAAARLRRAGRDPASLDVDLGVDLRARPTLRTLVTWLDAIERLPDAPDTPDERGPRA</sequence>
<gene>
    <name evidence="2" type="ORF">IHE71_04205</name>
</gene>